<evidence type="ECO:0000313" key="3">
    <source>
        <dbReference type="EMBL" id="KAF6743332.1"/>
    </source>
</evidence>
<feature type="region of interest" description="Disordered" evidence="1">
    <location>
        <begin position="195"/>
        <end position="218"/>
    </location>
</feature>
<dbReference type="Proteomes" id="UP000521943">
    <property type="component" value="Unassembled WGS sequence"/>
</dbReference>
<evidence type="ECO:0000313" key="4">
    <source>
        <dbReference type="Proteomes" id="UP000521943"/>
    </source>
</evidence>
<sequence length="218" mass="23123">MHPSTSSLVSSAQSIVKETTSGPYPPALLSCKHGGRREAFGRGGVGAGVVAGVGVVILVLGVIVRVVLGVVIAVVVVVILASILVPAPACAFATVPIPVEVKLEEPAAVVNGPSSRPEARTHWRNWGLKYCFIKAREGRRQSFNSPILWDSELPSRDLEKLPIRKAGVARCYRHGGFRVSALCVSACIGTLERPHGDSTGYDKPNDKGENAKILNTLQ</sequence>
<feature type="transmembrane region" description="Helical" evidence="2">
    <location>
        <begin position="45"/>
        <end position="64"/>
    </location>
</feature>
<dbReference type="AlphaFoldDB" id="A0A8H6HBY6"/>
<dbReference type="EMBL" id="JACGCI010000148">
    <property type="protein sequence ID" value="KAF6743332.1"/>
    <property type="molecule type" value="Genomic_DNA"/>
</dbReference>
<keyword evidence="4" id="KW-1185">Reference proteome</keyword>
<protein>
    <submittedName>
        <fullName evidence="3">Uncharacterized protein</fullName>
    </submittedName>
</protein>
<keyword evidence="2" id="KW-0472">Membrane</keyword>
<accession>A0A8H6HBY6</accession>
<evidence type="ECO:0000256" key="2">
    <source>
        <dbReference type="SAM" id="Phobius"/>
    </source>
</evidence>
<name>A0A8H6HBY6_9AGAR</name>
<keyword evidence="2" id="KW-1133">Transmembrane helix</keyword>
<proteinExistence type="predicted"/>
<organism evidence="3 4">
    <name type="scientific">Ephemerocybe angulata</name>
    <dbReference type="NCBI Taxonomy" id="980116"/>
    <lineage>
        <taxon>Eukaryota</taxon>
        <taxon>Fungi</taxon>
        <taxon>Dikarya</taxon>
        <taxon>Basidiomycota</taxon>
        <taxon>Agaricomycotina</taxon>
        <taxon>Agaricomycetes</taxon>
        <taxon>Agaricomycetidae</taxon>
        <taxon>Agaricales</taxon>
        <taxon>Agaricineae</taxon>
        <taxon>Psathyrellaceae</taxon>
        <taxon>Ephemerocybe</taxon>
    </lineage>
</organism>
<evidence type="ECO:0000256" key="1">
    <source>
        <dbReference type="SAM" id="MobiDB-lite"/>
    </source>
</evidence>
<feature type="transmembrane region" description="Helical" evidence="2">
    <location>
        <begin position="70"/>
        <end position="95"/>
    </location>
</feature>
<reference evidence="3 4" key="1">
    <citation type="submission" date="2020-07" db="EMBL/GenBank/DDBJ databases">
        <title>Comparative genomics of pyrophilous fungi reveals a link between fire events and developmental genes.</title>
        <authorList>
            <consortium name="DOE Joint Genome Institute"/>
            <person name="Steindorff A.S."/>
            <person name="Carver A."/>
            <person name="Calhoun S."/>
            <person name="Stillman K."/>
            <person name="Liu H."/>
            <person name="Lipzen A."/>
            <person name="Pangilinan J."/>
            <person name="Labutti K."/>
            <person name="Bruns T.D."/>
            <person name="Grigoriev I.V."/>
        </authorList>
    </citation>
    <scope>NUCLEOTIDE SEQUENCE [LARGE SCALE GENOMIC DNA]</scope>
    <source>
        <strain evidence="3 4">CBS 144469</strain>
    </source>
</reference>
<keyword evidence="2" id="KW-0812">Transmembrane</keyword>
<gene>
    <name evidence="3" type="ORF">DFP72DRAFT_859034</name>
</gene>
<comment type="caution">
    <text evidence="3">The sequence shown here is derived from an EMBL/GenBank/DDBJ whole genome shotgun (WGS) entry which is preliminary data.</text>
</comment>